<dbReference type="OrthoDB" id="983143at2"/>
<accession>A0A4V3E9A5</accession>
<keyword evidence="1" id="KW-0378">Hydrolase</keyword>
<dbReference type="Pfam" id="PF18939">
    <property type="entry name" value="DUF5686"/>
    <property type="match status" value="1"/>
</dbReference>
<protein>
    <submittedName>
        <fullName evidence="1">Carboxypeptidase-like protein</fullName>
    </submittedName>
</protein>
<organism evidence="1 2">
    <name type="scientific">Myroides indicus</name>
    <dbReference type="NCBI Taxonomy" id="1323422"/>
    <lineage>
        <taxon>Bacteria</taxon>
        <taxon>Pseudomonadati</taxon>
        <taxon>Bacteroidota</taxon>
        <taxon>Flavobacteriia</taxon>
        <taxon>Flavobacteriales</taxon>
        <taxon>Flavobacteriaceae</taxon>
        <taxon>Myroides</taxon>
    </lineage>
</organism>
<evidence type="ECO:0000313" key="1">
    <source>
        <dbReference type="EMBL" id="TDS64181.1"/>
    </source>
</evidence>
<reference evidence="1 2" key="1">
    <citation type="submission" date="2019-03" db="EMBL/GenBank/DDBJ databases">
        <title>Genomic Encyclopedia of Archaeal and Bacterial Type Strains, Phase II (KMG-II): from individual species to whole genera.</title>
        <authorList>
            <person name="Goeker M."/>
        </authorList>
    </citation>
    <scope>NUCLEOTIDE SEQUENCE [LARGE SCALE GENOMIC DNA]</scope>
    <source>
        <strain evidence="1 2">DSM 28213</strain>
    </source>
</reference>
<comment type="caution">
    <text evidence="1">The sequence shown here is derived from an EMBL/GenBank/DDBJ whole genome shotgun (WGS) entry which is preliminary data.</text>
</comment>
<dbReference type="EMBL" id="SOAG01000005">
    <property type="protein sequence ID" value="TDS64181.1"/>
    <property type="molecule type" value="Genomic_DNA"/>
</dbReference>
<dbReference type="InterPro" id="IPR008969">
    <property type="entry name" value="CarboxyPept-like_regulatory"/>
</dbReference>
<gene>
    <name evidence="1" type="ORF">C8P70_10530</name>
</gene>
<dbReference type="SUPFAM" id="SSF49464">
    <property type="entry name" value="Carboxypeptidase regulatory domain-like"/>
    <property type="match status" value="1"/>
</dbReference>
<evidence type="ECO:0000313" key="2">
    <source>
        <dbReference type="Proteomes" id="UP000295215"/>
    </source>
</evidence>
<keyword evidence="1" id="KW-0645">Protease</keyword>
<dbReference type="RefSeq" id="WP_133711877.1">
    <property type="nucleotide sequence ID" value="NZ_SOAG01000005.1"/>
</dbReference>
<dbReference type="InterPro" id="IPR043741">
    <property type="entry name" value="DUF5686"/>
</dbReference>
<sequence>MKIHIKFLIILSLFPFINWGQTKVSGKISDNNNLEVSFASVYFKNSTQGVVANEYGKFYLESEKTYDTLVISFVGYKTKEIPLISKNNLDLQIVLEEDNLLSEVKIYAGKTSKKNNPALDILRKIWERKRKNGLHMFSQYEYDKYEKIQFDLNSIDSAYQKKKIFKGMEFIFDQVDTNRVTGKTYLPIFINENISQVYGDNENNYKKEKTLGNKNSGFDTNQHIIAFVKDLYAEYNIYNNYIKIFDKDFVSPLSRTGINVYNYVLADSAYVDDKWCYNIVYYPRRKGELTFKGDFWVNDTTFAIKKINMEASKDANINWVKDIYIEQEFDVLNDSVFLLTKDYFMSDFALSKKETSKGVYGKRTSLYQDHKFNIKHPAEFYQEDVNVYDEDIYTRSDDFWKTYRFEPLSKDELGIYKMLDTLKTVPKFKLLFDLSSTLASGYYNVGNFDYGPIFSSFGYNDIEGIRLRAGGRTYFGPNDKWRLEGYTAYGFKDNQFKYGISGKVLLHNNTRLILFGGNRRDIEQIGVSLTETNDVLGRSFASSSLFASGDNSKLTSINLSTLGLEIEPVKNLKLSTTFTYRTLKPASDRFNLNYYVDKINNLVKDETKQSEAEFSIDYTPGKKTVGYGVDRTNIDEKYLRLYLRFTQGMKGVLESDFKYNKLQFYARKPLLLGGFGTLTTTFEAGKTFGEVPLGLLSVVPGNQSWFNIENTFANLDYYEFVTNEYASLHLEHNFGGRLFSRIPWLRDFNLREIVGIRGIYGTISQENIDLNDSNLIYKAPEDVYYEYYVAVGNIFKVFRLDLSWRGNYLDIPDSRKFAVRGSFGFYF</sequence>
<dbReference type="Proteomes" id="UP000295215">
    <property type="component" value="Unassembled WGS sequence"/>
</dbReference>
<name>A0A4V3E9A5_9FLAO</name>
<dbReference type="GO" id="GO:0004180">
    <property type="term" value="F:carboxypeptidase activity"/>
    <property type="evidence" value="ECO:0007669"/>
    <property type="project" value="UniProtKB-KW"/>
</dbReference>
<dbReference type="Pfam" id="PF13715">
    <property type="entry name" value="CarbopepD_reg_2"/>
    <property type="match status" value="1"/>
</dbReference>
<keyword evidence="1" id="KW-0121">Carboxypeptidase</keyword>
<dbReference type="AlphaFoldDB" id="A0A4V3E9A5"/>
<keyword evidence="2" id="KW-1185">Reference proteome</keyword>
<proteinExistence type="predicted"/>